<dbReference type="GO" id="GO:0003676">
    <property type="term" value="F:nucleic acid binding"/>
    <property type="evidence" value="ECO:0007669"/>
    <property type="project" value="InterPro"/>
</dbReference>
<sequence>MYADVQNFVRECTDCASAKGRPPLLGPSPDNIEPRYPFEVVSMDFFTELPESDLLLFQDQFSGYVMCKPMRNTEAQEVAEAYEECVRIQKIWGEFNDQT</sequence>
<evidence type="ECO:0000313" key="2">
    <source>
        <dbReference type="Proteomes" id="UP000198211"/>
    </source>
</evidence>
<dbReference type="Proteomes" id="UP000198211">
    <property type="component" value="Unassembled WGS sequence"/>
</dbReference>
<dbReference type="InterPro" id="IPR012337">
    <property type="entry name" value="RNaseH-like_sf"/>
</dbReference>
<organism evidence="1 2">
    <name type="scientific">Phytophthora megakarya</name>
    <dbReference type="NCBI Taxonomy" id="4795"/>
    <lineage>
        <taxon>Eukaryota</taxon>
        <taxon>Sar</taxon>
        <taxon>Stramenopiles</taxon>
        <taxon>Oomycota</taxon>
        <taxon>Peronosporomycetes</taxon>
        <taxon>Peronosporales</taxon>
        <taxon>Peronosporaceae</taxon>
        <taxon>Phytophthora</taxon>
    </lineage>
</organism>
<gene>
    <name evidence="1" type="ORF">PHMEG_00026891</name>
</gene>
<dbReference type="Gene3D" id="3.30.420.10">
    <property type="entry name" value="Ribonuclease H-like superfamily/Ribonuclease H"/>
    <property type="match status" value="1"/>
</dbReference>
<keyword evidence="1" id="KW-0695">RNA-directed DNA polymerase</keyword>
<dbReference type="EMBL" id="NBNE01006673">
    <property type="protein sequence ID" value="OWZ01673.1"/>
    <property type="molecule type" value="Genomic_DNA"/>
</dbReference>
<evidence type="ECO:0000313" key="1">
    <source>
        <dbReference type="EMBL" id="OWZ01673.1"/>
    </source>
</evidence>
<proteinExistence type="predicted"/>
<dbReference type="PANTHER" id="PTHR37984:SF5">
    <property type="entry name" value="PROTEIN NYNRIN-LIKE"/>
    <property type="match status" value="1"/>
</dbReference>
<keyword evidence="1" id="KW-0808">Transferase</keyword>
<keyword evidence="2" id="KW-1185">Reference proteome</keyword>
<dbReference type="InterPro" id="IPR036397">
    <property type="entry name" value="RNaseH_sf"/>
</dbReference>
<reference evidence="2" key="1">
    <citation type="submission" date="2017-03" db="EMBL/GenBank/DDBJ databases">
        <title>Phytopthora megakarya and P. palmivora, two closely related causual agents of cacao black pod achieved similar genome size and gene model numbers by different mechanisms.</title>
        <authorList>
            <person name="Ali S."/>
            <person name="Shao J."/>
            <person name="Larry D.J."/>
            <person name="Kronmiller B."/>
            <person name="Shen D."/>
            <person name="Strem M.D."/>
            <person name="Melnick R.L."/>
            <person name="Guiltinan M.J."/>
            <person name="Tyler B.M."/>
            <person name="Meinhardt L.W."/>
            <person name="Bailey B.A."/>
        </authorList>
    </citation>
    <scope>NUCLEOTIDE SEQUENCE [LARGE SCALE GENOMIC DNA]</scope>
    <source>
        <strain evidence="2">zdho120</strain>
    </source>
</reference>
<comment type="caution">
    <text evidence="1">The sequence shown here is derived from an EMBL/GenBank/DDBJ whole genome shotgun (WGS) entry which is preliminary data.</text>
</comment>
<dbReference type="SUPFAM" id="SSF53098">
    <property type="entry name" value="Ribonuclease H-like"/>
    <property type="match status" value="1"/>
</dbReference>
<dbReference type="GO" id="GO:0003964">
    <property type="term" value="F:RNA-directed DNA polymerase activity"/>
    <property type="evidence" value="ECO:0007669"/>
    <property type="project" value="UniProtKB-KW"/>
</dbReference>
<dbReference type="PANTHER" id="PTHR37984">
    <property type="entry name" value="PROTEIN CBG26694"/>
    <property type="match status" value="1"/>
</dbReference>
<dbReference type="OrthoDB" id="125642at2759"/>
<protein>
    <submittedName>
        <fullName evidence="1">Reverse transcriptase</fullName>
    </submittedName>
</protein>
<name>A0A225V8I6_9STRA</name>
<accession>A0A225V8I6</accession>
<dbReference type="AlphaFoldDB" id="A0A225V8I6"/>
<keyword evidence="1" id="KW-0548">Nucleotidyltransferase</keyword>
<dbReference type="InterPro" id="IPR050951">
    <property type="entry name" value="Retrovirus_Pol_polyprotein"/>
</dbReference>